<proteinExistence type="predicted"/>
<comment type="caution">
    <text evidence="3">The sequence shown here is derived from an EMBL/GenBank/DDBJ whole genome shotgun (WGS) entry which is preliminary data.</text>
</comment>
<dbReference type="Gene3D" id="3.30.2290.10">
    <property type="entry name" value="PmbA/TldD superfamily"/>
    <property type="match status" value="1"/>
</dbReference>
<protein>
    <submittedName>
        <fullName evidence="3">TldD/PmbA family protein</fullName>
    </submittedName>
</protein>
<name>A0ABT5L8F3_9MOLU</name>
<sequence>MNNNINYKKWFQAATENGFDALEILTNDNKNKMITLEDSKIHEHIKSDLRTVTIKGLYKNIKSSIYLEKIDENKIDETLKLLKNQISFLNRKEKDLVFAGSPVYPEVKNSNFNFETINIQKKYDLIFQLEKELSKSIFLKKIDSISYSENYLQKKIVNSKGVNLEDKASFLTISTSCVFQKNQEIEEILENFTVKDFNEMDIPKYAKKIISLGEKKLTSQSLESRTYPTVFSNKIFAKFLNKFSSIFNGMRAYYNLSKLKDKKGLKIASSKVTLIDDPLLNKAFFQYGFDDEGVACYTKKIIKKGIFQDFIHDLKSSFLFNTKPSGNSFENSISMTNFYLKESDKTFEEMIKPIEKGVYIDSLIGLHAGIDDISGDFSLQAAGFKIEQGKITSPVKMLVISGNFFDILLNLKDIANDLVIRTSGFGSPTVYVGDLTIAGEN</sequence>
<organism evidence="3 4">
    <name type="scientific">Columbia Basin potato purple top phytoplasma</name>
    <dbReference type="NCBI Taxonomy" id="307134"/>
    <lineage>
        <taxon>Bacteria</taxon>
        <taxon>Bacillati</taxon>
        <taxon>Mycoplasmatota</taxon>
        <taxon>Mollicutes</taxon>
        <taxon>Acholeplasmatales</taxon>
        <taxon>Acholeplasmataceae</taxon>
        <taxon>Candidatus Phytoplasma</taxon>
        <taxon>16SrVI (Clover proliferation group)</taxon>
    </lineage>
</organism>
<keyword evidence="4" id="KW-1185">Reference proteome</keyword>
<dbReference type="InterPro" id="IPR035068">
    <property type="entry name" value="TldD/PmbA_N"/>
</dbReference>
<dbReference type="Proteomes" id="UP001221763">
    <property type="component" value="Unassembled WGS sequence"/>
</dbReference>
<dbReference type="InterPro" id="IPR045569">
    <property type="entry name" value="Metalloprtase-TldD/E_C"/>
</dbReference>
<dbReference type="InterPro" id="IPR047657">
    <property type="entry name" value="PmbA"/>
</dbReference>
<accession>A0ABT5L8F3</accession>
<dbReference type="Pfam" id="PF19289">
    <property type="entry name" value="PmbA_TldD_3rd"/>
    <property type="match status" value="1"/>
</dbReference>
<evidence type="ECO:0000259" key="1">
    <source>
        <dbReference type="Pfam" id="PF19289"/>
    </source>
</evidence>
<reference evidence="3 4" key="1">
    <citation type="journal article" date="2023" name="Plant">
        <title>Draft Genome Sequence Resource of CBPPT1, a 'Candidatus Phytoplasma trifolii'-Related Strain Associated with Potato Purple Top Disease in the Columbia Basin, U.S.A.</title>
        <authorList>
            <person name="Wei W."/>
            <person name="Shao J."/>
            <person name="Bottner-Parker K.D."/>
            <person name="Zhao Y."/>
        </authorList>
    </citation>
    <scope>NUCLEOTIDE SEQUENCE [LARGE SCALE GENOMIC DNA]</scope>
    <source>
        <strain evidence="3 4">CBPPT1</strain>
    </source>
</reference>
<feature type="domain" description="Metalloprotease TldD/E C-terminal" evidence="1">
    <location>
        <begin position="225"/>
        <end position="439"/>
    </location>
</feature>
<dbReference type="SUPFAM" id="SSF111283">
    <property type="entry name" value="Putative modulator of DNA gyrase, PmbA/TldD"/>
    <property type="match status" value="1"/>
</dbReference>
<dbReference type="Pfam" id="PF19290">
    <property type="entry name" value="PmbA_TldD_2nd"/>
    <property type="match status" value="1"/>
</dbReference>
<evidence type="ECO:0000313" key="4">
    <source>
        <dbReference type="Proteomes" id="UP001221763"/>
    </source>
</evidence>
<dbReference type="EMBL" id="JANHJP010000002">
    <property type="protein sequence ID" value="MDC9031942.1"/>
    <property type="molecule type" value="Genomic_DNA"/>
</dbReference>
<dbReference type="RefSeq" id="WP_273585163.1">
    <property type="nucleotide sequence ID" value="NZ_JANHJP010000002.1"/>
</dbReference>
<dbReference type="InterPro" id="IPR036059">
    <property type="entry name" value="TldD/PmbA_sf"/>
</dbReference>
<dbReference type="PANTHER" id="PTHR43421:SF1">
    <property type="entry name" value="METALLOPROTEASE PMBA"/>
    <property type="match status" value="1"/>
</dbReference>
<dbReference type="InterPro" id="IPR045570">
    <property type="entry name" value="Metalloprtase-TldD/E_cen_dom"/>
</dbReference>
<dbReference type="PANTHER" id="PTHR43421">
    <property type="entry name" value="METALLOPROTEASE PMBA"/>
    <property type="match status" value="1"/>
</dbReference>
<evidence type="ECO:0000313" key="3">
    <source>
        <dbReference type="EMBL" id="MDC9031942.1"/>
    </source>
</evidence>
<feature type="domain" description="Metalloprotease TldD/E central" evidence="2">
    <location>
        <begin position="114"/>
        <end position="181"/>
    </location>
</feature>
<evidence type="ECO:0000259" key="2">
    <source>
        <dbReference type="Pfam" id="PF19290"/>
    </source>
</evidence>
<gene>
    <name evidence="3" type="ORF">M8044_000161</name>
</gene>